<dbReference type="FunFam" id="3.10.110.10:FF:000169">
    <property type="entry name" value="Orf protein"/>
    <property type="match status" value="1"/>
</dbReference>
<dbReference type="GO" id="GO:0043066">
    <property type="term" value="P:negative regulation of apoptotic process"/>
    <property type="evidence" value="ECO:0007669"/>
    <property type="project" value="TreeGrafter"/>
</dbReference>
<dbReference type="GO" id="GO:0006915">
    <property type="term" value="P:apoptotic process"/>
    <property type="evidence" value="ECO:0007669"/>
    <property type="project" value="InterPro"/>
</dbReference>
<dbReference type="GO" id="GO:0004869">
    <property type="term" value="F:cysteine-type endopeptidase inhibitor activity"/>
    <property type="evidence" value="ECO:0007669"/>
    <property type="project" value="TreeGrafter"/>
</dbReference>
<dbReference type="OrthoDB" id="2196114at2759"/>
<comment type="caution">
    <text evidence="4">The sequence shown here is derived from an EMBL/GenBank/DDBJ whole genome shotgun (WGS) entry which is preliminary data.</text>
</comment>
<protein>
    <submittedName>
        <fullName evidence="4">Baculoviral IAP repeat-containing protein 6</fullName>
    </submittedName>
</protein>
<evidence type="ECO:0000256" key="2">
    <source>
        <dbReference type="ARBA" id="ARBA00022786"/>
    </source>
</evidence>
<dbReference type="Pfam" id="PF12356">
    <property type="entry name" value="BIRC6"/>
    <property type="match status" value="1"/>
</dbReference>
<dbReference type="GO" id="GO:0004842">
    <property type="term" value="F:ubiquitin-protein transferase activity"/>
    <property type="evidence" value="ECO:0007669"/>
    <property type="project" value="InterPro"/>
</dbReference>
<dbReference type="Gene3D" id="3.10.110.10">
    <property type="entry name" value="Ubiquitin Conjugating Enzyme"/>
    <property type="match status" value="1"/>
</dbReference>
<gene>
    <name evidence="4" type="ORF">Baya_16490</name>
</gene>
<dbReference type="Proteomes" id="UP000319801">
    <property type="component" value="Unassembled WGS sequence"/>
</dbReference>
<evidence type="ECO:0000256" key="3">
    <source>
        <dbReference type="SAM" id="MobiDB-lite"/>
    </source>
</evidence>
<dbReference type="PANTHER" id="PTHR46116:SF39">
    <property type="entry name" value="BACULOVIRAL IAP REPEAT-CONTAINING PROTEIN 6"/>
    <property type="match status" value="1"/>
</dbReference>
<keyword evidence="1" id="KW-0808">Transferase</keyword>
<keyword evidence="5" id="KW-1185">Reference proteome</keyword>
<dbReference type="InterPro" id="IPR016135">
    <property type="entry name" value="UBQ-conjugating_enzyme/RWD"/>
</dbReference>
<sequence length="1610" mass="174769">MEEGALGDEGAVASSSSSSAVVVLDSDDSLAPPTPLTLVETIDEPLGPDLIAALDARLEVGLEQQAELMLKMMATLEADAVLQALTSNVPTALRKAPLMSFSSTPAEFLQSHSTKVGPTATQAMQEFLNRLQVHLSSTCPQMFSEFLLKLVHILSTERGPFHSGQGPLDAQVKLLEFTLEQNFEVVSVTTITAVIETVTFLVHHYITCSEKVVSRSGSDGSVCARACFGGLFANIIRPGDAKAACGETTRDQLMFDLLKLVNALVTLPLSGDREYSGRMPSNSVSDEEKVCGGGKDGGAALHTPNQCPATGVADLVLANQQIMRDGLFTILTTLSKRATSVQVMLQPILTYMACGYMGRQLICNNMVTSTRAIVNTARSMVSTIMKFLDSGPGKAADGNLKARVLASEPENAEGLHNFAPLGTITSSSPTAQPAEVLLQATPPHRRARSAAWSYIFLPEEAWCDLTIHLPAAVLLKELHIQPHLASLASEIYAHTHTHAHTHTRAHSVCVPPVVFLSHTALFISVCPACPSSVSVEISADGVNMLPLSTPLVTSGLTYIKIQLVRAEVASAVCVRLHRPRDASTLGLSQIKLLGLTAFGSTSSATVNNPFLPSEDQYRLVAFAAPLRDSRLRSGGHDGERSCADGEPAADVCCAAHVAVLRLLYNWSMALACNMVLKKAVDSLLCSMCYIHPSFFSLLLSRMGFSAPAITDDGKKQHELNSATSLTDDSKLLPPVPVSLTECQLATLAAASQSPGAIQQLLDSGLPALLVRSLANFCCQLLAHADLPMPAWHSERRHHNHLSLGPALSPDLAAPVLRFLTEVGNSHAMKDWLGGPDVNPLWTSLLFLLCHSSASGTTNGASGHQAAGTRSYTLPSHSVRCNGLSTQQRTAVENATLYKGRINATSHVIQHPMYGAGHKFRKLHLPISTTLAEVLDRVSDTPSITAKLLNEQKEDKEKKNHEEKEKMKADNGFQDNYSVVVASGQPLPGEMTLAQLLTLLYERKLPQGYRSIDLTVKLGSKVISDSGLSKTDSFKRLRTEKEHCDMLSGCVEDEMMTPVDECLDAVIDESLLETNPIQSPLQVSTPVVASSSQEKPKDCEQFEWVTIEQSGELVYEAPESVATEPQPIKSSVQTTSPIPAHSLAAFGLFLRLPGYAEVLLKERKHAQCLLRLVLGVTDDGEGSHILQSPSANVLPTLPFLVLRSLFSSTPLTTDDGVLLRRMALEIGAVHLILACLSALSHHAPRVPSSSSNHSEELLSQSCLIPAMSSYLRNDSVLDMARHIPLYRAVLELLRALSSSTSLVPLLLPLSTTAAEEEEEEEPNAQSHTSVSTLLAKMKTCVDTYTNRLRSKKDKSKGVMKEASDPEPEGLTLLVPDIQKTAEIVYTTTTSLRQANHERKMAECSRKTAARPRPLSNLRSLEEKYVAVMKKLQFGVDHGSSRHSVLVSVQSLILVCEPYFNEPGYERSRGTPSGTQSSREYDGNIRQATVKWAMLEQIRNPSPCFKEVIHKHFYLKRVEIMAQCEEWIADIQQYSSDKRVGRTMSHHAAALKRHTAQLREELLKLPCPDGLEPDGEEFSEKSTNFSKDLPSQEAEKQSGTQCQDTQCSDGQL</sequence>
<dbReference type="EMBL" id="VCAZ01000313">
    <property type="protein sequence ID" value="TTY21609.1"/>
    <property type="molecule type" value="Genomic_DNA"/>
</dbReference>
<dbReference type="PANTHER" id="PTHR46116">
    <property type="entry name" value="(E3-INDEPENDENT) E2 UBIQUITIN-CONJUGATING ENZYME"/>
    <property type="match status" value="1"/>
</dbReference>
<reference evidence="4 5" key="1">
    <citation type="journal article" date="2019" name="Genome Biol. Evol.">
        <title>Whole-Genome Sequencing of the Giant Devil Catfish, Bagarius yarrelli.</title>
        <authorList>
            <person name="Jiang W."/>
            <person name="Lv Y."/>
            <person name="Cheng L."/>
            <person name="Yang K."/>
            <person name="Chao B."/>
            <person name="Wang X."/>
            <person name="Li Y."/>
            <person name="Pan X."/>
            <person name="You X."/>
            <person name="Zhang Y."/>
            <person name="Yang J."/>
            <person name="Li J."/>
            <person name="Zhang X."/>
            <person name="Liu S."/>
            <person name="Sun C."/>
            <person name="Yang J."/>
            <person name="Shi Q."/>
        </authorList>
    </citation>
    <scope>NUCLEOTIDE SEQUENCE [LARGE SCALE GENOMIC DNA]</scope>
    <source>
        <strain evidence="4">JWS20170419001</strain>
        <tissue evidence="4">Muscle</tissue>
    </source>
</reference>
<evidence type="ECO:0000256" key="1">
    <source>
        <dbReference type="ARBA" id="ARBA00022679"/>
    </source>
</evidence>
<feature type="region of interest" description="Disordered" evidence="3">
    <location>
        <begin position="1567"/>
        <end position="1610"/>
    </location>
</feature>
<dbReference type="GO" id="GO:0005634">
    <property type="term" value="C:nucleus"/>
    <property type="evidence" value="ECO:0007669"/>
    <property type="project" value="TreeGrafter"/>
</dbReference>
<evidence type="ECO:0000313" key="5">
    <source>
        <dbReference type="Proteomes" id="UP000319801"/>
    </source>
</evidence>
<dbReference type="InterPro" id="IPR022103">
    <property type="entry name" value="BIRC6"/>
</dbReference>
<proteinExistence type="predicted"/>
<keyword evidence="2" id="KW-0833">Ubl conjugation pathway</keyword>
<evidence type="ECO:0000313" key="4">
    <source>
        <dbReference type="EMBL" id="TTY21609.1"/>
    </source>
</evidence>
<accession>A0A556VVS0</accession>
<dbReference type="GO" id="GO:0032465">
    <property type="term" value="P:regulation of cytokinesis"/>
    <property type="evidence" value="ECO:0007669"/>
    <property type="project" value="InterPro"/>
</dbReference>
<organism evidence="4 5">
    <name type="scientific">Bagarius yarrelli</name>
    <name type="common">Goonch</name>
    <name type="synonym">Bagrus yarrelli</name>
    <dbReference type="NCBI Taxonomy" id="175774"/>
    <lineage>
        <taxon>Eukaryota</taxon>
        <taxon>Metazoa</taxon>
        <taxon>Chordata</taxon>
        <taxon>Craniata</taxon>
        <taxon>Vertebrata</taxon>
        <taxon>Euteleostomi</taxon>
        <taxon>Actinopterygii</taxon>
        <taxon>Neopterygii</taxon>
        <taxon>Teleostei</taxon>
        <taxon>Ostariophysi</taxon>
        <taxon>Siluriformes</taxon>
        <taxon>Sisoridae</taxon>
        <taxon>Sisorinae</taxon>
        <taxon>Bagarius</taxon>
    </lineage>
</organism>
<feature type="compositionally biased region" description="Polar residues" evidence="3">
    <location>
        <begin position="1595"/>
        <end position="1610"/>
    </location>
</feature>
<name>A0A556VVS0_BAGYA</name>